<comment type="caution">
    <text evidence="1">The sequence shown here is derived from an EMBL/GenBank/DDBJ whole genome shotgun (WGS) entry which is preliminary data.</text>
</comment>
<dbReference type="Proteomes" id="UP000265801">
    <property type="component" value="Unassembled WGS sequence"/>
</dbReference>
<proteinExistence type="predicted"/>
<evidence type="ECO:0000313" key="1">
    <source>
        <dbReference type="EMBL" id="RIW35657.1"/>
    </source>
</evidence>
<reference evidence="1 2" key="1">
    <citation type="submission" date="2018-09" db="EMBL/GenBank/DDBJ databases">
        <title>Bacillus saliacetes sp. nov., isolated from Thai shrimp paste (Ka-pi).</title>
        <authorList>
            <person name="Daroonpunt R."/>
            <person name="Tanasupawat S."/>
            <person name="Yiamsombut S."/>
        </authorList>
    </citation>
    <scope>NUCLEOTIDE SEQUENCE [LARGE SCALE GENOMIC DNA]</scope>
    <source>
        <strain evidence="1 2">SKP7-4</strain>
    </source>
</reference>
<accession>A0A3A1R7L4</accession>
<sequence length="59" mass="6535">MEGGAMFRGASSSIKGTPLMKNHLTFVSGIPNENGGSQRWYRKRGLLLKLKAMAKKKVR</sequence>
<protein>
    <submittedName>
        <fullName evidence="1">Uncharacterized protein</fullName>
    </submittedName>
</protein>
<dbReference type="EMBL" id="QXIR01000007">
    <property type="protein sequence ID" value="RIW35657.1"/>
    <property type="molecule type" value="Genomic_DNA"/>
</dbReference>
<evidence type="ECO:0000313" key="2">
    <source>
        <dbReference type="Proteomes" id="UP000265801"/>
    </source>
</evidence>
<dbReference type="RefSeq" id="WP_119546222.1">
    <property type="nucleotide sequence ID" value="NZ_QXIR01000007.1"/>
</dbReference>
<keyword evidence="2" id="KW-1185">Reference proteome</keyword>
<dbReference type="AlphaFoldDB" id="A0A3A1R7L4"/>
<organism evidence="1 2">
    <name type="scientific">Bacillus salacetis</name>
    <dbReference type="NCBI Taxonomy" id="2315464"/>
    <lineage>
        <taxon>Bacteria</taxon>
        <taxon>Bacillati</taxon>
        <taxon>Bacillota</taxon>
        <taxon>Bacilli</taxon>
        <taxon>Bacillales</taxon>
        <taxon>Bacillaceae</taxon>
        <taxon>Bacillus</taxon>
    </lineage>
</organism>
<gene>
    <name evidence="1" type="ORF">D3H55_07175</name>
</gene>
<name>A0A3A1R7L4_9BACI</name>